<evidence type="ECO:0000256" key="1">
    <source>
        <dbReference type="ARBA" id="ARBA00004429"/>
    </source>
</evidence>
<comment type="caution">
    <text evidence="11">The sequence shown here is derived from an EMBL/GenBank/DDBJ whole genome shotgun (WGS) entry which is preliminary data.</text>
</comment>
<feature type="transmembrane region" description="Helical" evidence="8">
    <location>
        <begin position="99"/>
        <end position="124"/>
    </location>
</feature>
<feature type="transmembrane region" description="Helical" evidence="8">
    <location>
        <begin position="136"/>
        <end position="155"/>
    </location>
</feature>
<evidence type="ECO:0000256" key="9">
    <source>
        <dbReference type="SAM" id="MobiDB-lite"/>
    </source>
</evidence>
<name>A0ABP7L4P5_9GAMM</name>
<evidence type="ECO:0000256" key="2">
    <source>
        <dbReference type="ARBA" id="ARBA00022448"/>
    </source>
</evidence>
<accession>A0ABP7L4P5</accession>
<keyword evidence="12" id="KW-1185">Reference proteome</keyword>
<keyword evidence="2 8" id="KW-0813">Transport</keyword>
<evidence type="ECO:0000256" key="6">
    <source>
        <dbReference type="ARBA" id="ARBA00022989"/>
    </source>
</evidence>
<evidence type="ECO:0000256" key="7">
    <source>
        <dbReference type="ARBA" id="ARBA00023136"/>
    </source>
</evidence>
<reference evidence="12" key="1">
    <citation type="journal article" date="2019" name="Int. J. Syst. Evol. Microbiol.">
        <title>The Global Catalogue of Microorganisms (GCM) 10K type strain sequencing project: providing services to taxonomists for standard genome sequencing and annotation.</title>
        <authorList>
            <consortium name="The Broad Institute Genomics Platform"/>
            <consortium name="The Broad Institute Genome Sequencing Center for Infectious Disease"/>
            <person name="Wu L."/>
            <person name="Ma J."/>
        </authorList>
    </citation>
    <scope>NUCLEOTIDE SEQUENCE [LARGE SCALE GENOMIC DNA]</scope>
    <source>
        <strain evidence="12">JCM 17201</strain>
    </source>
</reference>
<gene>
    <name evidence="11" type="ORF">GCM10022405_18150</name>
</gene>
<dbReference type="Pfam" id="PF00528">
    <property type="entry name" value="BPD_transp_1"/>
    <property type="match status" value="1"/>
</dbReference>
<feature type="domain" description="ABC transmembrane type-1" evidence="10">
    <location>
        <begin position="95"/>
        <end position="275"/>
    </location>
</feature>
<evidence type="ECO:0000313" key="12">
    <source>
        <dbReference type="Proteomes" id="UP001499994"/>
    </source>
</evidence>
<keyword evidence="4" id="KW-0997">Cell inner membrane</keyword>
<feature type="transmembrane region" description="Helical" evidence="8">
    <location>
        <begin position="257"/>
        <end position="275"/>
    </location>
</feature>
<dbReference type="PANTHER" id="PTHR30151">
    <property type="entry name" value="ALKANE SULFONATE ABC TRANSPORTER-RELATED, MEMBRANE SUBUNIT"/>
    <property type="match status" value="1"/>
</dbReference>
<dbReference type="CDD" id="cd06261">
    <property type="entry name" value="TM_PBP2"/>
    <property type="match status" value="1"/>
</dbReference>
<dbReference type="InterPro" id="IPR000515">
    <property type="entry name" value="MetI-like"/>
</dbReference>
<protein>
    <submittedName>
        <fullName evidence="11">ABC transporter permease</fullName>
    </submittedName>
</protein>
<dbReference type="Gene3D" id="1.10.3720.10">
    <property type="entry name" value="MetI-like"/>
    <property type="match status" value="1"/>
</dbReference>
<dbReference type="SUPFAM" id="SSF161098">
    <property type="entry name" value="MetI-like"/>
    <property type="match status" value="1"/>
</dbReference>
<keyword evidence="7 8" id="KW-0472">Membrane</keyword>
<evidence type="ECO:0000256" key="4">
    <source>
        <dbReference type="ARBA" id="ARBA00022519"/>
    </source>
</evidence>
<dbReference type="RefSeq" id="WP_279027285.1">
    <property type="nucleotide sequence ID" value="NZ_BAABDG010000002.1"/>
</dbReference>
<keyword evidence="3" id="KW-1003">Cell membrane</keyword>
<dbReference type="Proteomes" id="UP001499994">
    <property type="component" value="Unassembled WGS sequence"/>
</dbReference>
<feature type="region of interest" description="Disordered" evidence="9">
    <location>
        <begin position="1"/>
        <end position="26"/>
    </location>
</feature>
<dbReference type="PROSITE" id="PS50928">
    <property type="entry name" value="ABC_TM1"/>
    <property type="match status" value="1"/>
</dbReference>
<keyword evidence="6 8" id="KW-1133">Transmembrane helix</keyword>
<feature type="transmembrane region" description="Helical" evidence="8">
    <location>
        <begin position="161"/>
        <end position="180"/>
    </location>
</feature>
<dbReference type="PANTHER" id="PTHR30151:SF0">
    <property type="entry name" value="ABC TRANSPORTER PERMEASE PROTEIN MJ0413-RELATED"/>
    <property type="match status" value="1"/>
</dbReference>
<proteinExistence type="inferred from homology"/>
<evidence type="ECO:0000256" key="3">
    <source>
        <dbReference type="ARBA" id="ARBA00022475"/>
    </source>
</evidence>
<comment type="similarity">
    <text evidence="8">Belongs to the binding-protein-dependent transport system permease family.</text>
</comment>
<sequence>MSSVKLDAPETRAQTRPPHQPNHKKRRSAGLFVIGKTPSRKLFVSIAVAVFALLLLSWWLATRSGAVPAIFMPTLGNVWQRMISLAQDGTLWSDIRSSLYRISIAFLISSVMSIVIGVLAGCYGFFKAITEPLVDFIRYMPVVAFVPLTILWTGTDDFQKFLIIWIGTFFQQVLMVIDAVKRVPGDFVGLGRTLGMPDRNILFKIVLPGALPEIWDALRISLGWAWTWLVLAELVASTSGLGYRIVVSQRFFQTDTIIGYILLLGLLGLVTDQAMRAAERVLFRYNARRK</sequence>
<evidence type="ECO:0000256" key="5">
    <source>
        <dbReference type="ARBA" id="ARBA00022692"/>
    </source>
</evidence>
<dbReference type="EMBL" id="BAABDG010000002">
    <property type="protein sequence ID" value="GAA3893027.1"/>
    <property type="molecule type" value="Genomic_DNA"/>
</dbReference>
<dbReference type="InterPro" id="IPR035906">
    <property type="entry name" value="MetI-like_sf"/>
</dbReference>
<comment type="subcellular location">
    <subcellularLocation>
        <location evidence="1">Cell inner membrane</location>
        <topology evidence="1">Multi-pass membrane protein</topology>
    </subcellularLocation>
    <subcellularLocation>
        <location evidence="8">Cell membrane</location>
        <topology evidence="8">Multi-pass membrane protein</topology>
    </subcellularLocation>
</comment>
<evidence type="ECO:0000256" key="8">
    <source>
        <dbReference type="RuleBase" id="RU363032"/>
    </source>
</evidence>
<evidence type="ECO:0000259" key="10">
    <source>
        <dbReference type="PROSITE" id="PS50928"/>
    </source>
</evidence>
<organism evidence="11 12">
    <name type="scientific">Gibbsiella dentisursi</name>
    <dbReference type="NCBI Taxonomy" id="796890"/>
    <lineage>
        <taxon>Bacteria</taxon>
        <taxon>Pseudomonadati</taxon>
        <taxon>Pseudomonadota</taxon>
        <taxon>Gammaproteobacteria</taxon>
        <taxon>Enterobacterales</taxon>
        <taxon>Yersiniaceae</taxon>
        <taxon>Gibbsiella</taxon>
    </lineage>
</organism>
<feature type="transmembrane region" description="Helical" evidence="8">
    <location>
        <begin position="42"/>
        <end position="61"/>
    </location>
</feature>
<keyword evidence="5 8" id="KW-0812">Transmembrane</keyword>
<evidence type="ECO:0000313" key="11">
    <source>
        <dbReference type="EMBL" id="GAA3893027.1"/>
    </source>
</evidence>